<evidence type="ECO:0000256" key="3">
    <source>
        <dbReference type="ARBA" id="ARBA00023295"/>
    </source>
</evidence>
<reference evidence="5 6" key="1">
    <citation type="submission" date="2016-02" db="EMBL/GenBank/DDBJ databases">
        <title>Genome analysis of coral dinoflagellate symbionts highlights evolutionary adaptations to a symbiotic lifestyle.</title>
        <authorList>
            <person name="Aranda M."/>
            <person name="Li Y."/>
            <person name="Liew Y.J."/>
            <person name="Baumgarten S."/>
            <person name="Simakov O."/>
            <person name="Wilson M."/>
            <person name="Piel J."/>
            <person name="Ashoor H."/>
            <person name="Bougouffa S."/>
            <person name="Bajic V.B."/>
            <person name="Ryu T."/>
            <person name="Ravasi T."/>
            <person name="Bayer T."/>
            <person name="Micklem G."/>
            <person name="Kim H."/>
            <person name="Bhak J."/>
            <person name="Lajeunesse T.C."/>
            <person name="Voolstra C.R."/>
        </authorList>
    </citation>
    <scope>NUCLEOTIDE SEQUENCE [LARGE SCALE GENOMIC DNA]</scope>
    <source>
        <strain evidence="5 6">CCMP2467</strain>
    </source>
</reference>
<gene>
    <name evidence="5" type="primary">BGL1B</name>
    <name evidence="5" type="ORF">AK812_SmicGene33526</name>
</gene>
<proteinExistence type="inferred from homology"/>
<dbReference type="PANTHER" id="PTHR10353:SF36">
    <property type="entry name" value="LP05116P"/>
    <property type="match status" value="1"/>
</dbReference>
<evidence type="ECO:0000256" key="4">
    <source>
        <dbReference type="SAM" id="MobiDB-lite"/>
    </source>
</evidence>
<dbReference type="EMBL" id="LSRX01000974">
    <property type="protein sequence ID" value="OLP85499.1"/>
    <property type="molecule type" value="Genomic_DNA"/>
</dbReference>
<dbReference type="Proteomes" id="UP000186817">
    <property type="component" value="Unassembled WGS sequence"/>
</dbReference>
<evidence type="ECO:0000313" key="5">
    <source>
        <dbReference type="EMBL" id="OLP85499.1"/>
    </source>
</evidence>
<evidence type="ECO:0000256" key="2">
    <source>
        <dbReference type="ARBA" id="ARBA00022801"/>
    </source>
</evidence>
<dbReference type="PROSITE" id="PS00653">
    <property type="entry name" value="GLYCOSYL_HYDROL_F1_2"/>
    <property type="match status" value="1"/>
</dbReference>
<dbReference type="InterPro" id="IPR001360">
    <property type="entry name" value="Glyco_hydro_1"/>
</dbReference>
<accession>A0A1Q9CRE9</accession>
<keyword evidence="6" id="KW-1185">Reference proteome</keyword>
<dbReference type="GO" id="GO:0005975">
    <property type="term" value="P:carbohydrate metabolic process"/>
    <property type="evidence" value="ECO:0007669"/>
    <property type="project" value="InterPro"/>
</dbReference>
<dbReference type="InterPro" id="IPR017853">
    <property type="entry name" value="GH"/>
</dbReference>
<comment type="similarity">
    <text evidence="1">Belongs to the glycosyl hydrolase 1 family.</text>
</comment>
<evidence type="ECO:0000313" key="6">
    <source>
        <dbReference type="Proteomes" id="UP000186817"/>
    </source>
</evidence>
<name>A0A1Q9CRE9_SYMMI</name>
<dbReference type="PRINTS" id="PR00131">
    <property type="entry name" value="GLHYDRLASE1"/>
</dbReference>
<feature type="compositionally biased region" description="Gly residues" evidence="4">
    <location>
        <begin position="943"/>
        <end position="952"/>
    </location>
</feature>
<organism evidence="5 6">
    <name type="scientific">Symbiodinium microadriaticum</name>
    <name type="common">Dinoflagellate</name>
    <name type="synonym">Zooxanthella microadriatica</name>
    <dbReference type="NCBI Taxonomy" id="2951"/>
    <lineage>
        <taxon>Eukaryota</taxon>
        <taxon>Sar</taxon>
        <taxon>Alveolata</taxon>
        <taxon>Dinophyceae</taxon>
        <taxon>Suessiales</taxon>
        <taxon>Symbiodiniaceae</taxon>
        <taxon>Symbiodinium</taxon>
    </lineage>
</organism>
<dbReference type="InterPro" id="IPR033132">
    <property type="entry name" value="GH_1_N_CS"/>
</dbReference>
<dbReference type="OrthoDB" id="434261at2759"/>
<comment type="caution">
    <text evidence="5">The sequence shown here is derived from an EMBL/GenBank/DDBJ whole genome shotgun (WGS) entry which is preliminary data.</text>
</comment>
<evidence type="ECO:0000256" key="1">
    <source>
        <dbReference type="ARBA" id="ARBA00010838"/>
    </source>
</evidence>
<dbReference type="GO" id="GO:0008422">
    <property type="term" value="F:beta-glucosidase activity"/>
    <property type="evidence" value="ECO:0007669"/>
    <property type="project" value="TreeGrafter"/>
</dbReference>
<feature type="region of interest" description="Disordered" evidence="4">
    <location>
        <begin position="919"/>
        <end position="962"/>
    </location>
</feature>
<sequence length="1729" mass="196369">MQPCWSKLPGSEHDAEFLCLTEMLIESCGSPQRVRWKAPLQSLVTGEALQLLQELKKRRQECSHVKHFNTLLHQAIEQRRKEQDIAGVRGWPKANISERLSREEAARMASKAVQVLRLWKLRAFRSQHLLADVFQHHLSTFLKRRVAEPVWRLRIEPDASKPWMLLVHRRSRFVHGQQHVALTAVAVGAVTVASASRKRWRLSCAAEPAEPAIKSSFLAFPKPFVFGVATSAYQIEGAANMHGRKPSIWDEFSHKPGTTNDGATGDVACDHYHLFKEDVALMSSLNVKAYRFSISWSRILPDGTGHINEEGIKFYSDLIDSLLSAGIDPWVTLYHWDLPATLDWLGPKDNDGFIAICFFAEFVVEEPAPSISASAASPCPTSASADGDAKIRQAIFDVCEDQLSDFFDVGSDLGQLFTQCGDDLLNNLAAKLDVVLETRKERDLQEMSVAQALLGDIGKEPITSAFSTYARTCFKHFGDRVKNWITLNEPWCSAVLGYNTGDHAPGYTDAGECAPYIAGHNMLLAHAEAVRVFREEFADQIGISLNADWRQPMESTSEDYPECMKETCGDRLPTFTPHESALLKGSSDFFGLNLHWICAMNSYSANFAKVAQQPLEGSGYWNDIGNLLRVEWWHTDPDWERSDMGWPIVPWSLREILLFIQERYSPLGGIIITENGCACESEESADLDCRSDALTPVAWAGDVGRHQADMTFDDPERVRFFRAHLSAVHAAISRGADVRGYFAWSFLDNFEWAEGYAKRFGIVRVDFPTQERMLKSSARFLANVFETSGLEAPCKEEQYAGKFYNQMLLRSWHLACFDNAAHVEVALLEKHKLMEGVQAKIDHARQQLKRDCLHSRTKGLSLLEGSARLHACRQVMSFWAAIAAVEVDRRSHMRLYGSQVGTMVETRTKGGQVMVVTGGEGGEGGGDNGRDPNKGGQVMVVTGGEGGEGGGDNGRDPNKGGQVLFNRSNVEGFFHIWAELSKRRQQSTSSADGVEKISERTLLAVAAPRLRVMLLLWRMGADLEAANKETPQVTEAAATQARVGKALRSQLLLRTAAQHVRQIECSLVASSLRTWRRNITECDDVSLAWKHEQELCQLVHRRRLVAEQRSSAWQAAAQHQLLCRYFCSWATCLAAAAKQRRIDVEVARNGLKKQAAECVGRLHDLQTVTGSLAGATHLSSAIRRRMRIALSLFRKNLGCAEAESDVCEKLQAARESCASLVSHRRKMEDWFVQQHHSVVAARQAAQQVARAWAVYLTLKLFRSVVVSWRISTLKAALERERQWQDMQHKAKDTSDSVEKQRAAQSKVAEVMMKSLDEGSLRLIFLRWHRLAFKERRQKQILLFRQESEARLEVRRRQQSQAELTTARYREHAFASFTAAGSVGSPSWLRLFLWDWRRAVTSTTSKRILRLWRIIASMEIFKCKRWLLEFCVQVWAALTCGSALQAMNSEWLRKRQRIRKEEQLQETLWARLAAGHVQCLLHDAFSAWRRSHQADQVRDEVKLVCEQWNDEEQAARRHHQRITWQLSCLRSWAYRSMTTVQDFEDLRDAFLAWAQEIRFAKAEAPLELSSSEVQNGPEAQQRLESLVRDSWIERSLYANARQRRNCHIALVWFAWRAAAQETRVARKRERRKRRAHVIEQQRTSEWQKCTKRLVLDSWQMVLCTNRRLWLENRRRWLQSSLEVVRPESAQANEADLRALQSSLQSDFPSSLQKLTFGNPGSEALEDLLRS</sequence>
<dbReference type="PANTHER" id="PTHR10353">
    <property type="entry name" value="GLYCOSYL HYDROLASE"/>
    <property type="match status" value="1"/>
</dbReference>
<dbReference type="Gene3D" id="3.20.20.80">
    <property type="entry name" value="Glycosidases"/>
    <property type="match status" value="2"/>
</dbReference>
<dbReference type="Pfam" id="PF00232">
    <property type="entry name" value="Glyco_hydro_1"/>
    <property type="match status" value="2"/>
</dbReference>
<keyword evidence="3" id="KW-0326">Glycosidase</keyword>
<dbReference type="SUPFAM" id="SSF51445">
    <property type="entry name" value="(Trans)glycosidases"/>
    <property type="match status" value="1"/>
</dbReference>
<protein>
    <submittedName>
        <fullName evidence="5">Beta-glucosidase 1B</fullName>
    </submittedName>
</protein>
<keyword evidence="2" id="KW-0378">Hydrolase</keyword>